<evidence type="ECO:0000313" key="1">
    <source>
        <dbReference type="EMBL" id="PLW76376.1"/>
    </source>
</evidence>
<reference evidence="1 2" key="1">
    <citation type="submission" date="2018-01" db="EMBL/GenBank/DDBJ databases">
        <title>The draft genome sequence of Cohaesibacter sp. H1304.</title>
        <authorList>
            <person name="Wang N.-N."/>
            <person name="Du Z.-J."/>
        </authorList>
    </citation>
    <scope>NUCLEOTIDE SEQUENCE [LARGE SCALE GENOMIC DNA]</scope>
    <source>
        <strain evidence="1 2">H1304</strain>
    </source>
</reference>
<dbReference type="EMBL" id="PKUQ01000031">
    <property type="protein sequence ID" value="PLW76376.1"/>
    <property type="molecule type" value="Genomic_DNA"/>
</dbReference>
<gene>
    <name evidence="1" type="ORF">C0081_15975</name>
</gene>
<proteinExistence type="predicted"/>
<sequence length="68" mass="7196">MYLVLTSQTPSRKNPSVSREGLASIATYGFEMAFVVTTALKSKTTGQMTGAVFAGQITSTTTETTTKV</sequence>
<protein>
    <submittedName>
        <fullName evidence="1">Uncharacterized protein</fullName>
    </submittedName>
</protein>
<dbReference type="AlphaFoldDB" id="A0A2N5XPC3"/>
<name>A0A2N5XPC3_9HYPH</name>
<accession>A0A2N5XPC3</accession>
<dbReference type="Proteomes" id="UP000234881">
    <property type="component" value="Unassembled WGS sequence"/>
</dbReference>
<comment type="caution">
    <text evidence="1">The sequence shown here is derived from an EMBL/GenBank/DDBJ whole genome shotgun (WGS) entry which is preliminary data.</text>
</comment>
<evidence type="ECO:0000313" key="2">
    <source>
        <dbReference type="Proteomes" id="UP000234881"/>
    </source>
</evidence>
<organism evidence="1 2">
    <name type="scientific">Cohaesibacter celericrescens</name>
    <dbReference type="NCBI Taxonomy" id="2067669"/>
    <lineage>
        <taxon>Bacteria</taxon>
        <taxon>Pseudomonadati</taxon>
        <taxon>Pseudomonadota</taxon>
        <taxon>Alphaproteobacteria</taxon>
        <taxon>Hyphomicrobiales</taxon>
        <taxon>Cohaesibacteraceae</taxon>
    </lineage>
</organism>
<keyword evidence="2" id="KW-1185">Reference proteome</keyword>